<dbReference type="EMBL" id="JAVLET010000002">
    <property type="protein sequence ID" value="KAL0473634.1"/>
    <property type="molecule type" value="Genomic_DNA"/>
</dbReference>
<keyword evidence="2" id="KW-1185">Reference proteome</keyword>
<sequence>MPISGSSLGFVSSFTGGKRKCGRWWRINGIVSPGWLATAQVNTNTSGWPDILESDKDGRHLILRPSELPSN</sequence>
<dbReference type="Proteomes" id="UP001451303">
    <property type="component" value="Unassembled WGS sequence"/>
</dbReference>
<protein>
    <submittedName>
        <fullName evidence="1">Uncharacterized protein</fullName>
    </submittedName>
</protein>
<accession>A0ABR3DLU1</accession>
<name>A0ABR3DLU1_NEUIN</name>
<gene>
    <name evidence="1" type="ORF">QR685DRAFT_569667</name>
</gene>
<organism evidence="1 2">
    <name type="scientific">Neurospora intermedia</name>
    <dbReference type="NCBI Taxonomy" id="5142"/>
    <lineage>
        <taxon>Eukaryota</taxon>
        <taxon>Fungi</taxon>
        <taxon>Dikarya</taxon>
        <taxon>Ascomycota</taxon>
        <taxon>Pezizomycotina</taxon>
        <taxon>Sordariomycetes</taxon>
        <taxon>Sordariomycetidae</taxon>
        <taxon>Sordariales</taxon>
        <taxon>Sordariaceae</taxon>
        <taxon>Neurospora</taxon>
    </lineage>
</organism>
<evidence type="ECO:0000313" key="2">
    <source>
        <dbReference type="Proteomes" id="UP001451303"/>
    </source>
</evidence>
<proteinExistence type="predicted"/>
<reference evidence="1 2" key="1">
    <citation type="submission" date="2023-09" db="EMBL/GenBank/DDBJ databases">
        <title>Multi-omics analysis of a traditional fermented food reveals byproduct-associated fungal strains for waste-to-food upcycling.</title>
        <authorList>
            <consortium name="Lawrence Berkeley National Laboratory"/>
            <person name="Rekdal V.M."/>
            <person name="Villalobos-Escobedo J.M."/>
            <person name="Rodriguez-Valeron N."/>
            <person name="Garcia M.O."/>
            <person name="Vasquez D.P."/>
            <person name="Damayanti I."/>
            <person name="Sorensen P.M."/>
            <person name="Baidoo E.E."/>
            <person name="De Carvalho A.C."/>
            <person name="Riley R."/>
            <person name="Lipzen A."/>
            <person name="He G."/>
            <person name="Yan M."/>
            <person name="Haridas S."/>
            <person name="Daum C."/>
            <person name="Yoshinaga Y."/>
            <person name="Ng V."/>
            <person name="Grigoriev I.V."/>
            <person name="Munk R."/>
            <person name="Nuraida L."/>
            <person name="Wijaya C.H."/>
            <person name="Morales P.-C."/>
            <person name="Keasling J.D."/>
        </authorList>
    </citation>
    <scope>NUCLEOTIDE SEQUENCE [LARGE SCALE GENOMIC DNA]</scope>
    <source>
        <strain evidence="1 2">FGSC 2613</strain>
    </source>
</reference>
<comment type="caution">
    <text evidence="1">The sequence shown here is derived from an EMBL/GenBank/DDBJ whole genome shotgun (WGS) entry which is preliminary data.</text>
</comment>
<evidence type="ECO:0000313" key="1">
    <source>
        <dbReference type="EMBL" id="KAL0473634.1"/>
    </source>
</evidence>